<dbReference type="RefSeq" id="WP_289469201.1">
    <property type="nucleotide sequence ID" value="NZ_JAUCMM010000002.1"/>
</dbReference>
<reference evidence="1 2" key="1">
    <citation type="submission" date="2023-06" db="EMBL/GenBank/DDBJ databases">
        <authorList>
            <person name="Feng G."/>
            <person name="Li J."/>
            <person name="Zhu H."/>
        </authorList>
    </citation>
    <scope>NUCLEOTIDE SEQUENCE [LARGE SCALE GENOMIC DNA]</scope>
    <source>
        <strain evidence="1 2">RHCJP20</strain>
    </source>
</reference>
<sequence>MEPTTIYRTEPMATRALGAEIRHDHGRFVALLERVSGLQLDAFSSVDCEVRRLVESDEKKRKSVRIDVELQFGTQGAGNTRLVGIEAKLDHELTPTQVDEQLSALGKEGALFVLVPRKSLAPAWLEQRERVWRIDWEETIACFAEPRLRLEDINGEGRLLKTTAEAWLTALHLDERLEDWDVEVRRGGSGMPSVVFESKALPDGKCIRGQIQVVGRRMPDHEDAIRFEGFLGISVNGTDKTDFPYFRRAATPPAWIGHLERLHTSVLEGSHDIAQFSQRAPGRSKKDRGKWKAGLIERFMKKRSWLAKGYTDWSLGPKTVDHTKEQLPGLADLIVRVARGWESADRAA</sequence>
<dbReference type="Proteomes" id="UP001235720">
    <property type="component" value="Unassembled WGS sequence"/>
</dbReference>
<gene>
    <name evidence="1" type="ORF">QUG98_03255</name>
</gene>
<keyword evidence="2" id="KW-1185">Reference proteome</keyword>
<organism evidence="1 2">
    <name type="scientific">Curtobacterium subtropicum</name>
    <dbReference type="NCBI Taxonomy" id="3055138"/>
    <lineage>
        <taxon>Bacteria</taxon>
        <taxon>Bacillati</taxon>
        <taxon>Actinomycetota</taxon>
        <taxon>Actinomycetes</taxon>
        <taxon>Micrococcales</taxon>
        <taxon>Microbacteriaceae</taxon>
        <taxon>Curtobacterium</taxon>
    </lineage>
</organism>
<protein>
    <recommendedName>
        <fullName evidence="3">DUF4365 domain-containing protein</fullName>
    </recommendedName>
</protein>
<accession>A0ABT7TD16</accession>
<proteinExistence type="predicted"/>
<dbReference type="EMBL" id="JAUCMM010000002">
    <property type="protein sequence ID" value="MDM7887463.1"/>
    <property type="molecule type" value="Genomic_DNA"/>
</dbReference>
<evidence type="ECO:0008006" key="3">
    <source>
        <dbReference type="Google" id="ProtNLM"/>
    </source>
</evidence>
<evidence type="ECO:0000313" key="2">
    <source>
        <dbReference type="Proteomes" id="UP001235720"/>
    </source>
</evidence>
<name>A0ABT7TD16_9MICO</name>
<comment type="caution">
    <text evidence="1">The sequence shown here is derived from an EMBL/GenBank/DDBJ whole genome shotgun (WGS) entry which is preliminary data.</text>
</comment>
<evidence type="ECO:0000313" key="1">
    <source>
        <dbReference type="EMBL" id="MDM7887463.1"/>
    </source>
</evidence>